<dbReference type="RefSeq" id="XP_040634121.1">
    <property type="nucleotide sequence ID" value="XM_040785952.1"/>
</dbReference>
<keyword evidence="1" id="KW-0472">Membrane</keyword>
<dbReference type="Pfam" id="PF01593">
    <property type="entry name" value="Amino_oxidase"/>
    <property type="match status" value="1"/>
</dbReference>
<evidence type="ECO:0000313" key="4">
    <source>
        <dbReference type="Proteomes" id="UP000019804"/>
    </source>
</evidence>
<reference evidence="4" key="1">
    <citation type="journal article" date="2014" name="Nat. Commun.">
        <title>Genomic adaptations of the halophilic Dead Sea filamentous fungus Eurotium rubrum.</title>
        <authorList>
            <person name="Kis-Papo T."/>
            <person name="Weig A.R."/>
            <person name="Riley R."/>
            <person name="Persoh D."/>
            <person name="Salamov A."/>
            <person name="Sun H."/>
            <person name="Lipzen A."/>
            <person name="Wasser S.P."/>
            <person name="Rambold G."/>
            <person name="Grigoriev I.V."/>
            <person name="Nevo E."/>
        </authorList>
    </citation>
    <scope>NUCLEOTIDE SEQUENCE [LARGE SCALE GENOMIC DNA]</scope>
    <source>
        <strain evidence="4">CBS 135680</strain>
    </source>
</reference>
<evidence type="ECO:0000256" key="1">
    <source>
        <dbReference type="SAM" id="Phobius"/>
    </source>
</evidence>
<dbReference type="GO" id="GO:0016491">
    <property type="term" value="F:oxidoreductase activity"/>
    <property type="evidence" value="ECO:0007669"/>
    <property type="project" value="InterPro"/>
</dbReference>
<dbReference type="GeneID" id="63701076"/>
<dbReference type="InterPro" id="IPR050464">
    <property type="entry name" value="Zeta_carotene_desat/Oxidored"/>
</dbReference>
<feature type="domain" description="Amine oxidase" evidence="2">
    <location>
        <begin position="169"/>
        <end position="439"/>
    </location>
</feature>
<dbReference type="EMBL" id="KK088459">
    <property type="protein sequence ID" value="EYE90431.1"/>
    <property type="molecule type" value="Genomic_DNA"/>
</dbReference>
<dbReference type="PANTHER" id="PTHR42923:SF42">
    <property type="entry name" value="AMINE OXIDASE DOMAIN-CONTAINING PROTEIN"/>
    <property type="match status" value="1"/>
</dbReference>
<dbReference type="AlphaFoldDB" id="A0A017S0Q9"/>
<dbReference type="STRING" id="1388766.A0A017S0Q9"/>
<keyword evidence="1" id="KW-1133">Transmembrane helix</keyword>
<feature type="transmembrane region" description="Helical" evidence="1">
    <location>
        <begin position="6"/>
        <end position="23"/>
    </location>
</feature>
<dbReference type="Pfam" id="PF13450">
    <property type="entry name" value="NAD_binding_8"/>
    <property type="match status" value="1"/>
</dbReference>
<dbReference type="InterPro" id="IPR036188">
    <property type="entry name" value="FAD/NAD-bd_sf"/>
</dbReference>
<organism evidence="3 4">
    <name type="scientific">Aspergillus ruber (strain CBS 135680)</name>
    <dbReference type="NCBI Taxonomy" id="1388766"/>
    <lineage>
        <taxon>Eukaryota</taxon>
        <taxon>Fungi</taxon>
        <taxon>Dikarya</taxon>
        <taxon>Ascomycota</taxon>
        <taxon>Pezizomycotina</taxon>
        <taxon>Eurotiomycetes</taxon>
        <taxon>Eurotiomycetidae</taxon>
        <taxon>Eurotiales</taxon>
        <taxon>Aspergillaceae</taxon>
        <taxon>Aspergillus</taxon>
        <taxon>Aspergillus subgen. Aspergillus</taxon>
    </lineage>
</organism>
<dbReference type="Proteomes" id="UP000019804">
    <property type="component" value="Unassembled WGS sequence"/>
</dbReference>
<evidence type="ECO:0000259" key="2">
    <source>
        <dbReference type="Pfam" id="PF01593"/>
    </source>
</evidence>
<name>A0A017S0Q9_ASPRC</name>
<protein>
    <submittedName>
        <fullName evidence="3">FAD/NAD(P)-binding domain-containing protein</fullName>
    </submittedName>
</protein>
<dbReference type="OrthoDB" id="5977668at2759"/>
<dbReference type="SUPFAM" id="SSF51905">
    <property type="entry name" value="FAD/NAD(P)-binding domain"/>
    <property type="match status" value="1"/>
</dbReference>
<proteinExistence type="predicted"/>
<gene>
    <name evidence="3" type="ORF">EURHEDRAFT_510580</name>
</gene>
<evidence type="ECO:0000313" key="3">
    <source>
        <dbReference type="EMBL" id="EYE90431.1"/>
    </source>
</evidence>
<keyword evidence="1" id="KW-0812">Transmembrane</keyword>
<keyword evidence="4" id="KW-1185">Reference proteome</keyword>
<dbReference type="PANTHER" id="PTHR42923">
    <property type="entry name" value="PROTOPORPHYRINOGEN OXIDASE"/>
    <property type="match status" value="1"/>
</dbReference>
<sequence length="452" mass="51142">MADKQTVAVVGSGMAGLVTAFLLQQDKKGRYDVQLFETQDHLSLDSASYTITKDHGHDSTPYRIDLPMRAFDDNFHNNLKRMYDYFGIQYGTKKFIYPLTTLCGRNTPHFIYSSANHQIPPVRPPTSSYTSWIIETTYLGLCYLWLTLCCFFVQSKEATAHHEEESLRQYLERIWLPRYFIRTYICPMLTSITTCSHEELLDFPARDFVEFAKKTYRRPRYYVTGGVQHVQATIANGLSIKLRTTVTSVEHIGTKARVTWVDGEKEGSAVFDHVVMAVTPNVVGTIYQPLRGVMKSIPVVPVQSIIHRDATVIPNCGEETKIQATKPGNQRDVLHICSDATATETHHEHPSSVYVTNFPISPIDPSKIVHHVQFSRTLRSVKSRQIVNQLMANGTPIGQGEKERLWRNGDGNVWLVGSWCYDGMVLLEGCMESAMKVADSLGVEVPWVEKSD</sequence>
<dbReference type="HOGENOM" id="CLU_028123_3_1_1"/>
<dbReference type="InterPro" id="IPR002937">
    <property type="entry name" value="Amino_oxidase"/>
</dbReference>
<accession>A0A017S0Q9</accession>
<dbReference type="Gene3D" id="3.50.50.60">
    <property type="entry name" value="FAD/NAD(P)-binding domain"/>
    <property type="match status" value="1"/>
</dbReference>